<dbReference type="GO" id="GO:0004497">
    <property type="term" value="F:monooxygenase activity"/>
    <property type="evidence" value="ECO:0007669"/>
    <property type="project" value="UniProtKB-KW"/>
</dbReference>
<reference evidence="2 3" key="1">
    <citation type="submission" date="2018-07" db="EMBL/GenBank/DDBJ databases">
        <title>Marsedoiliclastica nanhaica gen. nov. sp. nov., a novel marine hydrocarbonoclastic bacterium isolated from an in-situ enriched hydrocarbon-degrading consortium in deep-sea sediment.</title>
        <authorList>
            <person name="Dong C."/>
            <person name="Ma T."/>
            <person name="Liu R."/>
            <person name="Shao Z."/>
        </authorList>
    </citation>
    <scope>NUCLEOTIDE SEQUENCE [LARGE SCALE GENOMIC DNA]</scope>
    <source>
        <strain evidence="3">soil36-7</strain>
    </source>
</reference>
<dbReference type="Gene3D" id="3.30.70.100">
    <property type="match status" value="1"/>
</dbReference>
<sequence length="94" mass="11283">MIKIMIERHIAPTLEIPYEERARNVLQTAVKSPGFISGETYRNAQDPNHRFLISTWRSLADWKRWESSLERRVMMEPLFPMMDREERITTLEFS</sequence>
<organism evidence="2 3">
    <name type="scientific">Hydrocarboniclastica marina</name>
    <dbReference type="NCBI Taxonomy" id="2259620"/>
    <lineage>
        <taxon>Bacteria</taxon>
        <taxon>Pseudomonadati</taxon>
        <taxon>Pseudomonadota</taxon>
        <taxon>Gammaproteobacteria</taxon>
        <taxon>Alteromonadales</taxon>
        <taxon>Alteromonadaceae</taxon>
        <taxon>Hydrocarboniclastica</taxon>
    </lineage>
</organism>
<proteinExistence type="predicted"/>
<dbReference type="AlphaFoldDB" id="A0A4V1D8L8"/>
<gene>
    <name evidence="2" type="ORF">soil367_06770</name>
</gene>
<dbReference type="InterPro" id="IPR007138">
    <property type="entry name" value="ABM_dom"/>
</dbReference>
<evidence type="ECO:0000313" key="3">
    <source>
        <dbReference type="Proteomes" id="UP000298049"/>
    </source>
</evidence>
<dbReference type="RefSeq" id="WP_136548125.1">
    <property type="nucleotide sequence ID" value="NZ_CP031093.1"/>
</dbReference>
<keyword evidence="3" id="KW-1185">Reference proteome</keyword>
<evidence type="ECO:0000313" key="2">
    <source>
        <dbReference type="EMBL" id="QCF25640.1"/>
    </source>
</evidence>
<dbReference type="Pfam" id="PF03992">
    <property type="entry name" value="ABM"/>
    <property type="match status" value="1"/>
</dbReference>
<keyword evidence="2" id="KW-0560">Oxidoreductase</keyword>
<dbReference type="SUPFAM" id="SSF54909">
    <property type="entry name" value="Dimeric alpha+beta barrel"/>
    <property type="match status" value="1"/>
</dbReference>
<accession>A0A4V1D8L8</accession>
<evidence type="ECO:0000259" key="1">
    <source>
        <dbReference type="Pfam" id="PF03992"/>
    </source>
</evidence>
<dbReference type="EMBL" id="CP031093">
    <property type="protein sequence ID" value="QCF25640.1"/>
    <property type="molecule type" value="Genomic_DNA"/>
</dbReference>
<dbReference type="KEGG" id="hmi:soil367_06770"/>
<keyword evidence="2" id="KW-0503">Monooxygenase</keyword>
<name>A0A4V1D8L8_9ALTE</name>
<dbReference type="InterPro" id="IPR011008">
    <property type="entry name" value="Dimeric_a/b-barrel"/>
</dbReference>
<protein>
    <submittedName>
        <fullName evidence="2">Antibiotic biosynthesis monooxygenase</fullName>
    </submittedName>
</protein>
<dbReference type="OrthoDB" id="4463721at2"/>
<dbReference type="Proteomes" id="UP000298049">
    <property type="component" value="Chromosome"/>
</dbReference>
<feature type="domain" description="ABM" evidence="1">
    <location>
        <begin position="1"/>
        <end position="74"/>
    </location>
</feature>